<keyword evidence="2 7" id="KW-0812">Transmembrane</keyword>
<evidence type="ECO:0000256" key="2">
    <source>
        <dbReference type="ARBA" id="ARBA00022692"/>
    </source>
</evidence>
<dbReference type="PANTHER" id="PTHR24221">
    <property type="entry name" value="ATP-BINDING CASSETTE SUB-FAMILY B"/>
    <property type="match status" value="1"/>
</dbReference>
<dbReference type="PROSITE" id="PS00211">
    <property type="entry name" value="ABC_TRANSPORTER_1"/>
    <property type="match status" value="1"/>
</dbReference>
<dbReference type="RefSeq" id="WP_284824295.1">
    <property type="nucleotide sequence ID" value="NZ_CP126969.1"/>
</dbReference>
<dbReference type="InterPro" id="IPR011527">
    <property type="entry name" value="ABC1_TM_dom"/>
</dbReference>
<dbReference type="CDD" id="cd18584">
    <property type="entry name" value="ABC_6TM_AarD_CydD"/>
    <property type="match status" value="1"/>
</dbReference>
<evidence type="ECO:0000259" key="9">
    <source>
        <dbReference type="PROSITE" id="PS50929"/>
    </source>
</evidence>
<gene>
    <name evidence="10" type="ORF">QP027_09305</name>
</gene>
<dbReference type="InterPro" id="IPR039421">
    <property type="entry name" value="Type_1_exporter"/>
</dbReference>
<dbReference type="Pfam" id="PF00664">
    <property type="entry name" value="ABC_membrane"/>
    <property type="match status" value="1"/>
</dbReference>
<feature type="transmembrane region" description="Helical" evidence="7">
    <location>
        <begin position="235"/>
        <end position="259"/>
    </location>
</feature>
<feature type="transmembrane region" description="Helical" evidence="7">
    <location>
        <begin position="160"/>
        <end position="179"/>
    </location>
</feature>
<evidence type="ECO:0000259" key="8">
    <source>
        <dbReference type="PROSITE" id="PS50893"/>
    </source>
</evidence>
<dbReference type="Gene3D" id="3.40.50.300">
    <property type="entry name" value="P-loop containing nucleotide triphosphate hydrolases"/>
    <property type="match status" value="1"/>
</dbReference>
<evidence type="ECO:0000256" key="6">
    <source>
        <dbReference type="ARBA" id="ARBA00023136"/>
    </source>
</evidence>
<reference evidence="10 11" key="1">
    <citation type="submission" date="2023-05" db="EMBL/GenBank/DDBJ databases">
        <title>Corynebacterium suedekumii sp. nov. and Corynebacterium breve sp. nov. isolated from raw cow's milk.</title>
        <authorList>
            <person name="Baer M.K."/>
            <person name="Mehl L."/>
            <person name="Hellmuth R."/>
            <person name="Marke G."/>
            <person name="Lipski A."/>
        </authorList>
    </citation>
    <scope>NUCLEOTIDE SEQUENCE [LARGE SCALE GENOMIC DNA]</scope>
    <source>
        <strain evidence="10 11">R4</strain>
    </source>
</reference>
<dbReference type="PROSITE" id="PS50929">
    <property type="entry name" value="ABC_TM1F"/>
    <property type="match status" value="1"/>
</dbReference>
<keyword evidence="6 7" id="KW-0472">Membrane</keyword>
<evidence type="ECO:0000256" key="5">
    <source>
        <dbReference type="ARBA" id="ARBA00022989"/>
    </source>
</evidence>
<keyword evidence="4 10" id="KW-0067">ATP-binding</keyword>
<evidence type="ECO:0000313" key="10">
    <source>
        <dbReference type="EMBL" id="WIM67295.1"/>
    </source>
</evidence>
<dbReference type="InterPro" id="IPR003593">
    <property type="entry name" value="AAA+_ATPase"/>
</dbReference>
<dbReference type="Pfam" id="PF00005">
    <property type="entry name" value="ABC_tran"/>
    <property type="match status" value="1"/>
</dbReference>
<evidence type="ECO:0000256" key="3">
    <source>
        <dbReference type="ARBA" id="ARBA00022741"/>
    </source>
</evidence>
<proteinExistence type="predicted"/>
<feature type="transmembrane region" description="Helical" evidence="7">
    <location>
        <begin position="133"/>
        <end position="154"/>
    </location>
</feature>
<evidence type="ECO:0000313" key="11">
    <source>
        <dbReference type="Proteomes" id="UP001225598"/>
    </source>
</evidence>
<sequence>MASPIDPRLIKLVPPVRTLIVRTGVAQGLTTALLIARGVLIGILGASAVEGRDVPYAWLLVALAVVVVTHGAVSWAAQRLSDDSVGATIETLREKSLRALSQRDPRQVQEQSATWRHVLTKGLEDFRPYLSEFLPSLVALCIATPAALITIFVFDWISGIFALVTLPLIPAFMILIGKLTAAHTERRLRVTSGLGNQLADLLAGAPTLRALRATEQPARQVRETGTRHQKATMGVLRLAFLSSFALEFLATLSVALVAVNIGLRLVYGDMDLLAGLVVLIIVPEVFNPVRQVGTNFHAAVDGLESAETIFELLEDPPHTTGAYLRSSSAGIQAVSLSVQGRDGVRPHNLTFTAQPGRITVLAGPNGSGKSTVFLAALGVLPDKDVTGTIAVGGSVAYLPARPATTPGTVQDNVELLGAAASPRAIAAVGLDVPLDHAVGPAGTGVSAGQLQRIGLARTIAANEDILLLDEPTAHLSPELTEQSLRTLSALADAGHTVVIASHDRRIYDIADEVIHL</sequence>
<dbReference type="SUPFAM" id="SSF52540">
    <property type="entry name" value="P-loop containing nucleoside triphosphate hydrolases"/>
    <property type="match status" value="1"/>
</dbReference>
<dbReference type="SUPFAM" id="SSF90123">
    <property type="entry name" value="ABC transporter transmembrane region"/>
    <property type="match status" value="1"/>
</dbReference>
<feature type="transmembrane region" description="Helical" evidence="7">
    <location>
        <begin position="265"/>
        <end position="286"/>
    </location>
</feature>
<dbReference type="InterPro" id="IPR027417">
    <property type="entry name" value="P-loop_NTPase"/>
</dbReference>
<keyword evidence="5 7" id="KW-1133">Transmembrane helix</keyword>
<dbReference type="Gene3D" id="1.20.1560.10">
    <property type="entry name" value="ABC transporter type 1, transmembrane domain"/>
    <property type="match status" value="1"/>
</dbReference>
<dbReference type="PANTHER" id="PTHR24221:SF590">
    <property type="entry name" value="COMPONENT LINKED WITH THE ASSEMBLY OF CYTOCHROME' TRANSPORT TRANSMEMBRANE ATP-BINDING PROTEIN ABC TRANSPORTER CYDD-RELATED"/>
    <property type="match status" value="1"/>
</dbReference>
<comment type="subcellular location">
    <subcellularLocation>
        <location evidence="1">Cell membrane</location>
        <topology evidence="1">Multi-pass membrane protein</topology>
    </subcellularLocation>
</comment>
<keyword evidence="11" id="KW-1185">Reference proteome</keyword>
<dbReference type="EMBL" id="CP126969">
    <property type="protein sequence ID" value="WIM67295.1"/>
    <property type="molecule type" value="Genomic_DNA"/>
</dbReference>
<feature type="transmembrane region" description="Helical" evidence="7">
    <location>
        <begin position="56"/>
        <end position="77"/>
    </location>
</feature>
<dbReference type="InterPro" id="IPR017871">
    <property type="entry name" value="ABC_transporter-like_CS"/>
</dbReference>
<dbReference type="GO" id="GO:0005524">
    <property type="term" value="F:ATP binding"/>
    <property type="evidence" value="ECO:0007669"/>
    <property type="project" value="UniProtKB-KW"/>
</dbReference>
<organism evidence="10 11">
    <name type="scientific">Corynebacterium breve</name>
    <dbReference type="NCBI Taxonomy" id="3049799"/>
    <lineage>
        <taxon>Bacteria</taxon>
        <taxon>Bacillati</taxon>
        <taxon>Actinomycetota</taxon>
        <taxon>Actinomycetes</taxon>
        <taxon>Mycobacteriales</taxon>
        <taxon>Corynebacteriaceae</taxon>
        <taxon>Corynebacterium</taxon>
    </lineage>
</organism>
<evidence type="ECO:0000256" key="1">
    <source>
        <dbReference type="ARBA" id="ARBA00004651"/>
    </source>
</evidence>
<feature type="domain" description="ABC transporter" evidence="8">
    <location>
        <begin position="331"/>
        <end position="516"/>
    </location>
</feature>
<evidence type="ECO:0000256" key="7">
    <source>
        <dbReference type="SAM" id="Phobius"/>
    </source>
</evidence>
<dbReference type="SMART" id="SM00382">
    <property type="entry name" value="AAA"/>
    <property type="match status" value="1"/>
</dbReference>
<name>A0ABY8VIA7_9CORY</name>
<accession>A0ABY8VIA7</accession>
<feature type="domain" description="ABC transmembrane type-1" evidence="9">
    <location>
        <begin position="25"/>
        <end position="301"/>
    </location>
</feature>
<dbReference type="InterPro" id="IPR003439">
    <property type="entry name" value="ABC_transporter-like_ATP-bd"/>
</dbReference>
<keyword evidence="3" id="KW-0547">Nucleotide-binding</keyword>
<dbReference type="Proteomes" id="UP001225598">
    <property type="component" value="Chromosome"/>
</dbReference>
<dbReference type="PROSITE" id="PS50893">
    <property type="entry name" value="ABC_TRANSPORTER_2"/>
    <property type="match status" value="1"/>
</dbReference>
<dbReference type="InterPro" id="IPR036640">
    <property type="entry name" value="ABC1_TM_sf"/>
</dbReference>
<evidence type="ECO:0000256" key="4">
    <source>
        <dbReference type="ARBA" id="ARBA00022840"/>
    </source>
</evidence>
<feature type="transmembrane region" description="Helical" evidence="7">
    <location>
        <begin position="20"/>
        <end position="44"/>
    </location>
</feature>
<protein>
    <submittedName>
        <fullName evidence="10">ATP-binding cassette domain-containing protein</fullName>
    </submittedName>
</protein>